<sequence length="251" mass="28838">LGSKNNSDARDVLSRAAADGIQRMTYRQIFTVYNAYVKAFRDDRMDQYMAGHDGTEPLSKDSWFQRIFFMTCMCYWVARPLALTTADGRAFIVANWASKDPRDKPHSLIEWTAEVLSWLMQWLWSFLGPSELRKRYEEFGNKKTEIGKKCFGEREAEMMTLNFLVVDPHLQGSGRGKRLLNAVHNIADDEGRACWLISSGEHNISFYVKHGYRVVGGFELAENNPKWKGPKLMCPVMVREPKATQDADSKH</sequence>
<gene>
    <name evidence="2" type="ORF">SISNIDRAFT_453110</name>
</gene>
<dbReference type="AlphaFoldDB" id="A0A164WD03"/>
<evidence type="ECO:0000313" key="3">
    <source>
        <dbReference type="Proteomes" id="UP000076722"/>
    </source>
</evidence>
<dbReference type="PANTHER" id="PTHR42791:SF1">
    <property type="entry name" value="N-ACETYLTRANSFERASE DOMAIN-CONTAINING PROTEIN"/>
    <property type="match status" value="1"/>
</dbReference>
<organism evidence="2 3">
    <name type="scientific">Sistotremastrum niveocremeum HHB9708</name>
    <dbReference type="NCBI Taxonomy" id="1314777"/>
    <lineage>
        <taxon>Eukaryota</taxon>
        <taxon>Fungi</taxon>
        <taxon>Dikarya</taxon>
        <taxon>Basidiomycota</taxon>
        <taxon>Agaricomycotina</taxon>
        <taxon>Agaricomycetes</taxon>
        <taxon>Sistotremastrales</taxon>
        <taxon>Sistotremastraceae</taxon>
        <taxon>Sertulicium</taxon>
        <taxon>Sertulicium niveocremeum</taxon>
    </lineage>
</organism>
<feature type="non-terminal residue" evidence="2">
    <location>
        <position position="1"/>
    </location>
</feature>
<dbReference type="Proteomes" id="UP000076722">
    <property type="component" value="Unassembled WGS sequence"/>
</dbReference>
<reference evidence="2 3" key="1">
    <citation type="journal article" date="2016" name="Mol. Biol. Evol.">
        <title>Comparative Genomics of Early-Diverging Mushroom-Forming Fungi Provides Insights into the Origins of Lignocellulose Decay Capabilities.</title>
        <authorList>
            <person name="Nagy L.G."/>
            <person name="Riley R."/>
            <person name="Tritt A."/>
            <person name="Adam C."/>
            <person name="Daum C."/>
            <person name="Floudas D."/>
            <person name="Sun H."/>
            <person name="Yadav J.S."/>
            <person name="Pangilinan J."/>
            <person name="Larsson K.H."/>
            <person name="Matsuura K."/>
            <person name="Barry K."/>
            <person name="Labutti K."/>
            <person name="Kuo R."/>
            <person name="Ohm R.A."/>
            <person name="Bhattacharya S.S."/>
            <person name="Shirouzu T."/>
            <person name="Yoshinaga Y."/>
            <person name="Martin F.M."/>
            <person name="Grigoriev I.V."/>
            <person name="Hibbett D.S."/>
        </authorList>
    </citation>
    <scope>NUCLEOTIDE SEQUENCE [LARGE SCALE GENOMIC DNA]</scope>
    <source>
        <strain evidence="2 3">HHB9708</strain>
    </source>
</reference>
<protein>
    <recommendedName>
        <fullName evidence="1">N-acetyltransferase domain-containing protein</fullName>
    </recommendedName>
</protein>
<dbReference type="CDD" id="cd04301">
    <property type="entry name" value="NAT_SF"/>
    <property type="match status" value="1"/>
</dbReference>
<proteinExistence type="predicted"/>
<dbReference type="SUPFAM" id="SSF55729">
    <property type="entry name" value="Acyl-CoA N-acyltransferases (Nat)"/>
    <property type="match status" value="1"/>
</dbReference>
<dbReference type="Pfam" id="PF13508">
    <property type="entry name" value="Acetyltransf_7"/>
    <property type="match status" value="1"/>
</dbReference>
<dbReference type="OrthoDB" id="2744543at2759"/>
<keyword evidence="3" id="KW-1185">Reference proteome</keyword>
<evidence type="ECO:0000313" key="2">
    <source>
        <dbReference type="EMBL" id="KZS94946.1"/>
    </source>
</evidence>
<feature type="domain" description="N-acetyltransferase" evidence="1">
    <location>
        <begin position="79"/>
        <end position="233"/>
    </location>
</feature>
<dbReference type="InterPro" id="IPR052523">
    <property type="entry name" value="Trichothecene_AcTrans"/>
</dbReference>
<dbReference type="InterPro" id="IPR000182">
    <property type="entry name" value="GNAT_dom"/>
</dbReference>
<dbReference type="InterPro" id="IPR016181">
    <property type="entry name" value="Acyl_CoA_acyltransferase"/>
</dbReference>
<accession>A0A164WD03</accession>
<dbReference type="GO" id="GO:0016747">
    <property type="term" value="F:acyltransferase activity, transferring groups other than amino-acyl groups"/>
    <property type="evidence" value="ECO:0007669"/>
    <property type="project" value="InterPro"/>
</dbReference>
<dbReference type="PROSITE" id="PS51186">
    <property type="entry name" value="GNAT"/>
    <property type="match status" value="1"/>
</dbReference>
<name>A0A164WD03_9AGAM</name>
<dbReference type="Gene3D" id="3.40.630.30">
    <property type="match status" value="1"/>
</dbReference>
<dbReference type="EMBL" id="KV419403">
    <property type="protein sequence ID" value="KZS94946.1"/>
    <property type="molecule type" value="Genomic_DNA"/>
</dbReference>
<dbReference type="PANTHER" id="PTHR42791">
    <property type="entry name" value="GNAT FAMILY ACETYLTRANSFERASE"/>
    <property type="match status" value="1"/>
</dbReference>
<dbReference type="STRING" id="1314777.A0A164WD03"/>
<evidence type="ECO:0000259" key="1">
    <source>
        <dbReference type="PROSITE" id="PS51186"/>
    </source>
</evidence>